<dbReference type="RefSeq" id="WP_303306325.1">
    <property type="nucleotide sequence ID" value="NZ_JAODOP010000004.1"/>
</dbReference>
<protein>
    <submittedName>
        <fullName evidence="4">Slipin family protein</fullName>
    </submittedName>
</protein>
<dbReference type="Proteomes" id="UP001337305">
    <property type="component" value="Unassembled WGS sequence"/>
</dbReference>
<dbReference type="Gene3D" id="3.30.479.30">
    <property type="entry name" value="Band 7 domain"/>
    <property type="match status" value="1"/>
</dbReference>
<comment type="subcellular location">
    <subcellularLocation>
        <location evidence="1">Membrane</location>
        <topology evidence="1">Single-pass membrane protein</topology>
    </subcellularLocation>
</comment>
<name>A0ABU7XTD3_9FLAO</name>
<organism evidence="4 5">
    <name type="scientific">Flavivirga spongiicola</name>
    <dbReference type="NCBI Taxonomy" id="421621"/>
    <lineage>
        <taxon>Bacteria</taxon>
        <taxon>Pseudomonadati</taxon>
        <taxon>Bacteroidota</taxon>
        <taxon>Flavobacteriia</taxon>
        <taxon>Flavobacteriales</taxon>
        <taxon>Flavobacteriaceae</taxon>
        <taxon>Flavivirga</taxon>
    </lineage>
</organism>
<evidence type="ECO:0000259" key="3">
    <source>
        <dbReference type="SMART" id="SM00244"/>
    </source>
</evidence>
<reference evidence="4 5" key="1">
    <citation type="submission" date="2022-09" db="EMBL/GenBank/DDBJ databases">
        <title>Genome sequencing of Flavivirga sp. MEBiC05379.</title>
        <authorList>
            <person name="Oh H.-M."/>
            <person name="Kwon K.K."/>
            <person name="Park M.J."/>
            <person name="Yang S.-H."/>
        </authorList>
    </citation>
    <scope>NUCLEOTIDE SEQUENCE [LARGE SCALE GENOMIC DNA]</scope>
    <source>
        <strain evidence="4 5">MEBiC05379</strain>
    </source>
</reference>
<keyword evidence="5" id="KW-1185">Reference proteome</keyword>
<dbReference type="Pfam" id="PF01145">
    <property type="entry name" value="Band_7"/>
    <property type="match status" value="1"/>
</dbReference>
<dbReference type="PRINTS" id="PR00721">
    <property type="entry name" value="STOMATIN"/>
</dbReference>
<dbReference type="PANTHER" id="PTHR10264:SF83">
    <property type="entry name" value="BLL5629 PROTEIN"/>
    <property type="match status" value="1"/>
</dbReference>
<dbReference type="SUPFAM" id="SSF117892">
    <property type="entry name" value="Band 7/SPFH domain"/>
    <property type="match status" value="1"/>
</dbReference>
<dbReference type="InterPro" id="IPR001107">
    <property type="entry name" value="Band_7"/>
</dbReference>
<dbReference type="CDD" id="cd13438">
    <property type="entry name" value="SPFH_eoslipins_u2"/>
    <property type="match status" value="1"/>
</dbReference>
<dbReference type="EMBL" id="JAODOP010000004">
    <property type="protein sequence ID" value="MEF3833989.1"/>
    <property type="molecule type" value="Genomic_DNA"/>
</dbReference>
<accession>A0ABU7XTD3</accession>
<comment type="similarity">
    <text evidence="2">Belongs to the band 7/mec-2 family.</text>
</comment>
<dbReference type="InterPro" id="IPR036013">
    <property type="entry name" value="Band_7/SPFH_dom_sf"/>
</dbReference>
<evidence type="ECO:0000313" key="5">
    <source>
        <dbReference type="Proteomes" id="UP001337305"/>
    </source>
</evidence>
<gene>
    <name evidence="4" type="ORF">N1F79_12675</name>
</gene>
<feature type="domain" description="Band 7" evidence="3">
    <location>
        <begin position="132"/>
        <end position="291"/>
    </location>
</feature>
<dbReference type="PANTHER" id="PTHR10264">
    <property type="entry name" value="BAND 7 PROTEIN-RELATED"/>
    <property type="match status" value="1"/>
</dbReference>
<evidence type="ECO:0000256" key="1">
    <source>
        <dbReference type="ARBA" id="ARBA00004167"/>
    </source>
</evidence>
<sequence>MKKVRIHAGFVGLVFKNGNYARVITAGKHWIRFSERVIKYDLTVPFQAPKALEILLKDQALSEMLIVIEVKDNEIVLVYENSNFKRLLTAGRYTFWNSLIDYKFETADLGKIDIIEDISKALFNNIQLRPYIRVFEVAAYEKAIMVVDDEFVKTLEHGTYHFWKNEQTIKIVKADMRQLQLEIAGQELLTKDKATVRINFYAQYKVTDIETALMRNKDYEKQLYITLQLALRAFVGAYTLDELLEQKETIAEAVLKDVKMQATKLGVNVLHTGMRDVILPGDMKDIMNQVLIAHKKAQANVVTRREETASTRSLLNTAKLMEDNTMLFKLKEMEYVEKIADKIGEITVAGNGNVIEQLKDIFSVNK</sequence>
<proteinExistence type="inferred from homology"/>
<evidence type="ECO:0000256" key="2">
    <source>
        <dbReference type="ARBA" id="ARBA00008164"/>
    </source>
</evidence>
<dbReference type="SMART" id="SM00244">
    <property type="entry name" value="PHB"/>
    <property type="match status" value="1"/>
</dbReference>
<dbReference type="InterPro" id="IPR001972">
    <property type="entry name" value="Stomatin_HflK_fam"/>
</dbReference>
<evidence type="ECO:0000313" key="4">
    <source>
        <dbReference type="EMBL" id="MEF3833989.1"/>
    </source>
</evidence>
<comment type="caution">
    <text evidence="4">The sequence shown here is derived from an EMBL/GenBank/DDBJ whole genome shotgun (WGS) entry which is preliminary data.</text>
</comment>
<dbReference type="InterPro" id="IPR043202">
    <property type="entry name" value="Band-7_stomatin-like"/>
</dbReference>